<sequence length="322" mass="35922">MLPWVWSVFGGMLAVIFTCSTLIICHNYGKIDVKFKDLVLSVLFLCMSSFAFIEEVVILLYGKDFAYSINVLTAMFARKEKGSSGLHPVDIVLNCTVSAFAIYPFFIFIFILHSGGDPFYKITEYLVPPDLKLASKILLYPVRLSMICVLCEGCRLFSTVICLATFSAHLVLAGISTVGEMTTEDIKQLATHSAIVKYEACHIAITATRNYTANMGLIVMFCRMALCTVCNFISLKMYSTIEMPLFLYFPTVSVLTPILIRLMLPMLVDVYENSVKLRAGWNKMLGDEGGDKKYVKKRLKAIQPLKVYGAVGSTNPIDQTGY</sequence>
<keyword evidence="1" id="KW-0472">Membrane</keyword>
<keyword evidence="1" id="KW-0812">Transmembrane</keyword>
<reference evidence="2 3" key="1">
    <citation type="submission" date="2015-12" db="EMBL/GenBank/DDBJ databases">
        <title>The genome of Folsomia candida.</title>
        <authorList>
            <person name="Faddeeva A."/>
            <person name="Derks M.F."/>
            <person name="Anvar Y."/>
            <person name="Smit S."/>
            <person name="Van Straalen N."/>
            <person name="Roelofs D."/>
        </authorList>
    </citation>
    <scope>NUCLEOTIDE SEQUENCE [LARGE SCALE GENOMIC DNA]</scope>
    <source>
        <strain evidence="2 3">VU population</strain>
        <tissue evidence="2">Whole body</tissue>
    </source>
</reference>
<name>A0A226EW79_FOLCA</name>
<proteinExistence type="predicted"/>
<accession>A0A226EW79</accession>
<feature type="transmembrane region" description="Helical" evidence="1">
    <location>
        <begin position="215"/>
        <end position="233"/>
    </location>
</feature>
<organism evidence="2 3">
    <name type="scientific">Folsomia candida</name>
    <name type="common">Springtail</name>
    <dbReference type="NCBI Taxonomy" id="158441"/>
    <lineage>
        <taxon>Eukaryota</taxon>
        <taxon>Metazoa</taxon>
        <taxon>Ecdysozoa</taxon>
        <taxon>Arthropoda</taxon>
        <taxon>Hexapoda</taxon>
        <taxon>Collembola</taxon>
        <taxon>Entomobryomorpha</taxon>
        <taxon>Isotomoidea</taxon>
        <taxon>Isotomidae</taxon>
        <taxon>Proisotominae</taxon>
        <taxon>Folsomia</taxon>
    </lineage>
</organism>
<keyword evidence="1" id="KW-1133">Transmembrane helix</keyword>
<evidence type="ECO:0000313" key="3">
    <source>
        <dbReference type="Proteomes" id="UP000198287"/>
    </source>
</evidence>
<protein>
    <submittedName>
        <fullName evidence="2">Uncharacterized protein</fullName>
    </submittedName>
</protein>
<feature type="transmembrane region" description="Helical" evidence="1">
    <location>
        <begin position="156"/>
        <end position="175"/>
    </location>
</feature>
<dbReference type="Proteomes" id="UP000198287">
    <property type="component" value="Unassembled WGS sequence"/>
</dbReference>
<feature type="transmembrane region" description="Helical" evidence="1">
    <location>
        <begin position="38"/>
        <end position="61"/>
    </location>
</feature>
<evidence type="ECO:0000256" key="1">
    <source>
        <dbReference type="SAM" id="Phobius"/>
    </source>
</evidence>
<keyword evidence="3" id="KW-1185">Reference proteome</keyword>
<feature type="transmembrane region" description="Helical" evidence="1">
    <location>
        <begin position="245"/>
        <end position="264"/>
    </location>
</feature>
<feature type="transmembrane region" description="Helical" evidence="1">
    <location>
        <begin position="91"/>
        <end position="112"/>
    </location>
</feature>
<dbReference type="AlphaFoldDB" id="A0A226EW79"/>
<gene>
    <name evidence="2" type="ORF">Fcan01_01143</name>
</gene>
<comment type="caution">
    <text evidence="2">The sequence shown here is derived from an EMBL/GenBank/DDBJ whole genome shotgun (WGS) entry which is preliminary data.</text>
</comment>
<dbReference type="EMBL" id="LNIX01000001">
    <property type="protein sequence ID" value="OXA61779.1"/>
    <property type="molecule type" value="Genomic_DNA"/>
</dbReference>
<feature type="transmembrane region" description="Helical" evidence="1">
    <location>
        <begin position="6"/>
        <end position="26"/>
    </location>
</feature>
<evidence type="ECO:0000313" key="2">
    <source>
        <dbReference type="EMBL" id="OXA61779.1"/>
    </source>
</evidence>